<dbReference type="Proteomes" id="UP000297635">
    <property type="component" value="Unassembled WGS sequence"/>
</dbReference>
<dbReference type="InterPro" id="IPR007016">
    <property type="entry name" value="O-antigen_ligase-rel_domated"/>
</dbReference>
<feature type="transmembrane region" description="Helical" evidence="5">
    <location>
        <begin position="226"/>
        <end position="248"/>
    </location>
</feature>
<name>A0A4Z0V4H6_9BACT</name>
<feature type="transmembrane region" description="Helical" evidence="5">
    <location>
        <begin position="12"/>
        <end position="45"/>
    </location>
</feature>
<evidence type="ECO:0000256" key="4">
    <source>
        <dbReference type="ARBA" id="ARBA00023136"/>
    </source>
</evidence>
<evidence type="ECO:0000256" key="2">
    <source>
        <dbReference type="ARBA" id="ARBA00022692"/>
    </source>
</evidence>
<evidence type="ECO:0000313" key="7">
    <source>
        <dbReference type="EMBL" id="TGG36808.1"/>
    </source>
</evidence>
<keyword evidence="2 5" id="KW-0812">Transmembrane</keyword>
<dbReference type="AlphaFoldDB" id="A0A4Z0V4H6"/>
<evidence type="ECO:0000313" key="8">
    <source>
        <dbReference type="Proteomes" id="UP000297635"/>
    </source>
</evidence>
<comment type="caution">
    <text evidence="7">The sequence shown here is derived from an EMBL/GenBank/DDBJ whole genome shotgun (WGS) entry which is preliminary data.</text>
</comment>
<keyword evidence="8" id="KW-1185">Reference proteome</keyword>
<feature type="transmembrane region" description="Helical" evidence="5">
    <location>
        <begin position="381"/>
        <end position="414"/>
    </location>
</feature>
<evidence type="ECO:0000256" key="3">
    <source>
        <dbReference type="ARBA" id="ARBA00022989"/>
    </source>
</evidence>
<feature type="transmembrane region" description="Helical" evidence="5">
    <location>
        <begin position="188"/>
        <end position="206"/>
    </location>
</feature>
<dbReference type="Pfam" id="PF04932">
    <property type="entry name" value="Wzy_C"/>
    <property type="match status" value="1"/>
</dbReference>
<organism evidence="7 8">
    <name type="scientific">Duncaniella freteri</name>
    <dbReference type="NCBI Taxonomy" id="2530391"/>
    <lineage>
        <taxon>Bacteria</taxon>
        <taxon>Pseudomonadati</taxon>
        <taxon>Bacteroidota</taxon>
        <taxon>Bacteroidia</taxon>
        <taxon>Bacteroidales</taxon>
        <taxon>Muribaculaceae</taxon>
        <taxon>Duncaniella</taxon>
    </lineage>
</organism>
<dbReference type="PANTHER" id="PTHR37422">
    <property type="entry name" value="TEICHURONIC ACID BIOSYNTHESIS PROTEIN TUAE"/>
    <property type="match status" value="1"/>
</dbReference>
<dbReference type="EMBL" id="SJSA01000002">
    <property type="protein sequence ID" value="TGG36808.1"/>
    <property type="molecule type" value="Genomic_DNA"/>
</dbReference>
<evidence type="ECO:0000259" key="6">
    <source>
        <dbReference type="Pfam" id="PF04932"/>
    </source>
</evidence>
<proteinExistence type="predicted"/>
<feature type="transmembrane region" description="Helical" evidence="5">
    <location>
        <begin position="158"/>
        <end position="176"/>
    </location>
</feature>
<dbReference type="PANTHER" id="PTHR37422:SF13">
    <property type="entry name" value="LIPOPOLYSACCHARIDE BIOSYNTHESIS PROTEIN PA4999-RELATED"/>
    <property type="match status" value="1"/>
</dbReference>
<feature type="transmembrane region" description="Helical" evidence="5">
    <location>
        <begin position="124"/>
        <end position="146"/>
    </location>
</feature>
<feature type="transmembrane region" description="Helical" evidence="5">
    <location>
        <begin position="352"/>
        <end position="372"/>
    </location>
</feature>
<accession>A0A4Z0V4H6</accession>
<evidence type="ECO:0000256" key="5">
    <source>
        <dbReference type="SAM" id="Phobius"/>
    </source>
</evidence>
<sequence>MEKISLTSENLLVISIMFMTFYTAPLFSYCPVRFSDIGCFILLYLSVKENYKIKVNLNSIVALLLILWCIVDSIILSIYPFFSILNHYTQFIRLLFALVLYIYLPNLWENISLKTIVLVLKRVLIIHLMIQVLYSIIYYCGITSIFNIVSTYEQRTGLIASNYLFFNHFIIVNTSSGSPRFSGVFEEPAWFGWTLNLIIAIILQYQCQSKSLILNKRDHGLIFVGYFLTSSVSAIFSLIIIFVIYFYLNNKKHKFKVLLVSGGLIASIIAVIFTLSHSLFDRLAIITAGNDGSSNFRLIGSWNSLMTLLANNPLIGYGLGDDNKWHYYESLSSKSFHGITINGVEILDMHNMLFQIICNLGVLGGVLFLLLLHGLSFKRSLIIITGIGLTYFTVNVFNNFFFFTIISIATYYWGVHKVRLNRNTIILK</sequence>
<reference evidence="7 8" key="1">
    <citation type="submission" date="2019-02" db="EMBL/GenBank/DDBJ databases">
        <title>Isolation and identification of novel species under the genus Muribaculum.</title>
        <authorList>
            <person name="Miyake S."/>
            <person name="Ding Y."/>
            <person name="Low A."/>
            <person name="Soh M."/>
            <person name="Seedorf H."/>
        </authorList>
    </citation>
    <scope>NUCLEOTIDE SEQUENCE [LARGE SCALE GENOMIC DNA]</scope>
    <source>
        <strain evidence="7 8">TLL-A3</strain>
    </source>
</reference>
<comment type="subcellular location">
    <subcellularLocation>
        <location evidence="1">Membrane</location>
        <topology evidence="1">Multi-pass membrane protein</topology>
    </subcellularLocation>
</comment>
<keyword evidence="3 5" id="KW-1133">Transmembrane helix</keyword>
<feature type="transmembrane region" description="Helical" evidence="5">
    <location>
        <begin position="88"/>
        <end position="104"/>
    </location>
</feature>
<gene>
    <name evidence="7" type="ORF">EZ315_13325</name>
</gene>
<protein>
    <submittedName>
        <fullName evidence="7">O-antigen ligase domain-containing protein</fullName>
    </submittedName>
</protein>
<dbReference type="InterPro" id="IPR051533">
    <property type="entry name" value="WaaL-like"/>
</dbReference>
<feature type="domain" description="O-antigen ligase-related" evidence="6">
    <location>
        <begin position="221"/>
        <end position="369"/>
    </location>
</feature>
<keyword evidence="7" id="KW-0436">Ligase</keyword>
<keyword evidence="4 5" id="KW-0472">Membrane</keyword>
<feature type="transmembrane region" description="Helical" evidence="5">
    <location>
        <begin position="255"/>
        <end position="275"/>
    </location>
</feature>
<feature type="transmembrane region" description="Helical" evidence="5">
    <location>
        <begin position="57"/>
        <end position="82"/>
    </location>
</feature>
<dbReference type="GO" id="GO:0016874">
    <property type="term" value="F:ligase activity"/>
    <property type="evidence" value="ECO:0007669"/>
    <property type="project" value="UniProtKB-KW"/>
</dbReference>
<dbReference type="GO" id="GO:0016020">
    <property type="term" value="C:membrane"/>
    <property type="evidence" value="ECO:0007669"/>
    <property type="project" value="UniProtKB-SubCell"/>
</dbReference>
<evidence type="ECO:0000256" key="1">
    <source>
        <dbReference type="ARBA" id="ARBA00004141"/>
    </source>
</evidence>